<keyword evidence="2 7" id="KW-0547">Nucleotide-binding</keyword>
<evidence type="ECO:0000256" key="7">
    <source>
        <dbReference type="HAMAP-Rule" id="MF_00440"/>
    </source>
</evidence>
<dbReference type="InterPro" id="IPR055173">
    <property type="entry name" value="NrdR-like_N"/>
</dbReference>
<evidence type="ECO:0000256" key="2">
    <source>
        <dbReference type="ARBA" id="ARBA00022741"/>
    </source>
</evidence>
<evidence type="ECO:0000256" key="1">
    <source>
        <dbReference type="ARBA" id="ARBA00022491"/>
    </source>
</evidence>
<dbReference type="Pfam" id="PF03477">
    <property type="entry name" value="ATP-cone"/>
    <property type="match status" value="1"/>
</dbReference>
<dbReference type="NCBIfam" id="TIGR00244">
    <property type="entry name" value="transcriptional regulator NrdR"/>
    <property type="match status" value="1"/>
</dbReference>
<dbReference type="AlphaFoldDB" id="A0A926Z9X5"/>
<reference evidence="9" key="1">
    <citation type="journal article" date="2015" name="ISME J.">
        <title>Draft Genome Sequence of Streptomyces incarnatus NRRL8089, which Produces the Nucleoside Antibiotic Sinefungin.</title>
        <authorList>
            <person name="Oshima K."/>
            <person name="Hattori M."/>
            <person name="Shimizu H."/>
            <person name="Fukuda K."/>
            <person name="Nemoto M."/>
            <person name="Inagaki K."/>
            <person name="Tamura T."/>
        </authorList>
    </citation>
    <scope>NUCLEOTIDE SEQUENCE</scope>
    <source>
        <strain evidence="9">FACHB-1277</strain>
    </source>
</reference>
<protein>
    <recommendedName>
        <fullName evidence="7">Transcriptional repressor NrdR</fullName>
    </recommendedName>
</protein>
<dbReference type="GO" id="GO:0003677">
    <property type="term" value="F:DNA binding"/>
    <property type="evidence" value="ECO:0007669"/>
    <property type="project" value="UniProtKB-KW"/>
</dbReference>
<dbReference type="PROSITE" id="PS51161">
    <property type="entry name" value="ATP_CONE"/>
    <property type="match status" value="1"/>
</dbReference>
<comment type="cofactor">
    <cofactor evidence="7">
        <name>Zn(2+)</name>
        <dbReference type="ChEBI" id="CHEBI:29105"/>
    </cofactor>
    <text evidence="7">Binds 1 zinc ion.</text>
</comment>
<organism evidence="9 10">
    <name type="scientific">Pseudanabaena cinerea FACHB-1277</name>
    <dbReference type="NCBI Taxonomy" id="2949581"/>
    <lineage>
        <taxon>Bacteria</taxon>
        <taxon>Bacillati</taxon>
        <taxon>Cyanobacteriota</taxon>
        <taxon>Cyanophyceae</taxon>
        <taxon>Pseudanabaenales</taxon>
        <taxon>Pseudanabaenaceae</taxon>
        <taxon>Pseudanabaena</taxon>
        <taxon>Pseudanabaena cinerea</taxon>
    </lineage>
</organism>
<dbReference type="InterPro" id="IPR003796">
    <property type="entry name" value="RNR_NrdR-like"/>
</dbReference>
<evidence type="ECO:0000259" key="8">
    <source>
        <dbReference type="PROSITE" id="PS51161"/>
    </source>
</evidence>
<comment type="similarity">
    <text evidence="7">Belongs to the NrdR family.</text>
</comment>
<reference evidence="9" key="2">
    <citation type="submission" date="2020-08" db="EMBL/GenBank/DDBJ databases">
        <authorList>
            <person name="Chen M."/>
            <person name="Teng W."/>
            <person name="Zhao L."/>
            <person name="Hu C."/>
            <person name="Zhou Y."/>
            <person name="Han B."/>
            <person name="Song L."/>
            <person name="Shu W."/>
        </authorList>
    </citation>
    <scope>NUCLEOTIDE SEQUENCE</scope>
    <source>
        <strain evidence="9">FACHB-1277</strain>
    </source>
</reference>
<evidence type="ECO:0000313" key="10">
    <source>
        <dbReference type="Proteomes" id="UP000631421"/>
    </source>
</evidence>
<keyword evidence="4 7" id="KW-0805">Transcription regulation</keyword>
<keyword evidence="3 7" id="KW-0067">ATP-binding</keyword>
<evidence type="ECO:0000256" key="3">
    <source>
        <dbReference type="ARBA" id="ARBA00022840"/>
    </source>
</evidence>
<evidence type="ECO:0000256" key="4">
    <source>
        <dbReference type="ARBA" id="ARBA00023015"/>
    </source>
</evidence>
<evidence type="ECO:0000256" key="5">
    <source>
        <dbReference type="ARBA" id="ARBA00023125"/>
    </source>
</evidence>
<accession>A0A926Z9X5</accession>
<keyword evidence="1 7" id="KW-0678">Repressor</keyword>
<dbReference type="PANTHER" id="PTHR30455:SF2">
    <property type="entry name" value="TRANSCRIPTIONAL REPRESSOR NRDR"/>
    <property type="match status" value="1"/>
</dbReference>
<dbReference type="Pfam" id="PF22811">
    <property type="entry name" value="Zn_ribbon_NrdR"/>
    <property type="match status" value="1"/>
</dbReference>
<sequence>MLCPYCQHPDSRVLESRSAEAGSSIRRRRECLNCQRRFTTYERIEFVPITILKRDGASESFDRSKLLRGMVRACEKTGVSQTQLEAIIDEIEAQLQVRDRHQVTSVEIGEMVLQYLQDINEVAYVRFASVYRQFRGVKDFAEALNHFDNK</sequence>
<keyword evidence="7" id="KW-0863">Zinc-finger</keyword>
<keyword evidence="10" id="KW-1185">Reference proteome</keyword>
<comment type="function">
    <text evidence="7">Negatively regulates transcription of bacterial ribonucleotide reductase nrd genes and operons by binding to NrdR-boxes.</text>
</comment>
<dbReference type="Proteomes" id="UP000631421">
    <property type="component" value="Unassembled WGS sequence"/>
</dbReference>
<name>A0A926Z9X5_9CYAN</name>
<comment type="caution">
    <text evidence="9">The sequence shown here is derived from an EMBL/GenBank/DDBJ whole genome shotgun (WGS) entry which is preliminary data.</text>
</comment>
<dbReference type="GO" id="GO:0045892">
    <property type="term" value="P:negative regulation of DNA-templated transcription"/>
    <property type="evidence" value="ECO:0007669"/>
    <property type="project" value="UniProtKB-UniRule"/>
</dbReference>
<keyword evidence="5 7" id="KW-0238">DNA-binding</keyword>
<keyword evidence="7" id="KW-0479">Metal-binding</keyword>
<gene>
    <name evidence="7 9" type="primary">nrdR</name>
    <name evidence="9" type="ORF">H6F44_19495</name>
</gene>
<dbReference type="HAMAP" id="MF_00440">
    <property type="entry name" value="NrdR"/>
    <property type="match status" value="1"/>
</dbReference>
<evidence type="ECO:0000313" key="9">
    <source>
        <dbReference type="EMBL" id="MBD2152284.1"/>
    </source>
</evidence>
<keyword evidence="7" id="KW-0862">Zinc</keyword>
<feature type="domain" description="ATP-cone" evidence="8">
    <location>
        <begin position="49"/>
        <end position="139"/>
    </location>
</feature>
<keyword evidence="6 7" id="KW-0804">Transcription</keyword>
<evidence type="ECO:0000256" key="6">
    <source>
        <dbReference type="ARBA" id="ARBA00023163"/>
    </source>
</evidence>
<dbReference type="GO" id="GO:0008270">
    <property type="term" value="F:zinc ion binding"/>
    <property type="evidence" value="ECO:0007669"/>
    <property type="project" value="UniProtKB-UniRule"/>
</dbReference>
<proteinExistence type="inferred from homology"/>
<dbReference type="PANTHER" id="PTHR30455">
    <property type="entry name" value="TRANSCRIPTIONAL REPRESSOR NRDR"/>
    <property type="match status" value="1"/>
</dbReference>
<dbReference type="InterPro" id="IPR005144">
    <property type="entry name" value="ATP-cone_dom"/>
</dbReference>
<dbReference type="GO" id="GO:0005524">
    <property type="term" value="F:ATP binding"/>
    <property type="evidence" value="ECO:0007669"/>
    <property type="project" value="UniProtKB-UniRule"/>
</dbReference>
<feature type="zinc finger region" evidence="7">
    <location>
        <begin position="3"/>
        <end position="34"/>
    </location>
</feature>
<dbReference type="RefSeq" id="WP_190352692.1">
    <property type="nucleotide sequence ID" value="NZ_JACJPY010000094.1"/>
</dbReference>
<dbReference type="EMBL" id="JACJPY010000094">
    <property type="protein sequence ID" value="MBD2152284.1"/>
    <property type="molecule type" value="Genomic_DNA"/>
</dbReference>